<evidence type="ECO:0000256" key="2">
    <source>
        <dbReference type="PIRSR" id="PIRSR033579-3"/>
    </source>
</evidence>
<feature type="chain" id="PRO_5002604366" evidence="3">
    <location>
        <begin position="29"/>
        <end position="297"/>
    </location>
</feature>
<evidence type="ECO:0000256" key="3">
    <source>
        <dbReference type="SAM" id="SignalP"/>
    </source>
</evidence>
<proteinExistence type="predicted"/>
<protein>
    <submittedName>
        <fullName evidence="4">Anaerobic cobalt chelatase</fullName>
    </submittedName>
</protein>
<dbReference type="Gene3D" id="3.40.50.1400">
    <property type="match status" value="2"/>
</dbReference>
<organism evidence="4 5">
    <name type="scientific">Nitratidesulfovibrio vulgaris (strain DP4)</name>
    <name type="common">Desulfovibrio vulgaris</name>
    <dbReference type="NCBI Taxonomy" id="391774"/>
    <lineage>
        <taxon>Bacteria</taxon>
        <taxon>Pseudomonadati</taxon>
        <taxon>Thermodesulfobacteriota</taxon>
        <taxon>Desulfovibrionia</taxon>
        <taxon>Desulfovibrionales</taxon>
        <taxon>Desulfovibrionaceae</taxon>
        <taxon>Nitratidesulfovibrio</taxon>
    </lineage>
</organism>
<gene>
    <name evidence="4" type="ordered locus">Dvul_2310</name>
</gene>
<dbReference type="KEGG" id="dvl:Dvul_2310"/>
<dbReference type="PROSITE" id="PS51257">
    <property type="entry name" value="PROKAR_LIPOPROTEIN"/>
    <property type="match status" value="1"/>
</dbReference>
<feature type="binding site" evidence="2">
    <location>
        <position position="244"/>
    </location>
    <ligand>
        <name>Co(2+)</name>
        <dbReference type="ChEBI" id="CHEBI:48828"/>
    </ligand>
</feature>
<reference evidence="5" key="1">
    <citation type="journal article" date="2009" name="Environ. Microbiol.">
        <title>Contribution of mobile genetic elements to Desulfovibrio vulgaris genome plasticity.</title>
        <authorList>
            <person name="Walker C.B."/>
            <person name="Stolyar S."/>
            <person name="Chivian D."/>
            <person name="Pinel N."/>
            <person name="Gabster J.A."/>
            <person name="Dehal P.S."/>
            <person name="He Z."/>
            <person name="Yang Z.K."/>
            <person name="Yen H.C."/>
            <person name="Zhou J."/>
            <person name="Wall J.D."/>
            <person name="Hazen T.C."/>
            <person name="Arkin A.P."/>
            <person name="Stahl D.A."/>
        </authorList>
    </citation>
    <scope>NUCLEOTIDE SEQUENCE [LARGE SCALE GENOMIC DNA]</scope>
    <source>
        <strain evidence="5">DP4</strain>
    </source>
</reference>
<evidence type="ECO:0000313" key="5">
    <source>
        <dbReference type="Proteomes" id="UP000009173"/>
    </source>
</evidence>
<dbReference type="EMBL" id="CP000527">
    <property type="protein sequence ID" value="ABM29326.1"/>
    <property type="molecule type" value="Genomic_DNA"/>
</dbReference>
<keyword evidence="3" id="KW-0732">Signal</keyword>
<keyword evidence="2" id="KW-0479">Metal-binding</keyword>
<name>A0A0H3AA74_NITV4</name>
<dbReference type="GO" id="GO:0019251">
    <property type="term" value="P:anaerobic cobalamin biosynthetic process"/>
    <property type="evidence" value="ECO:0007669"/>
    <property type="project" value="InterPro"/>
</dbReference>
<feature type="binding site" evidence="2">
    <location>
        <position position="212"/>
    </location>
    <ligand>
        <name>Co(2+)</name>
        <dbReference type="ChEBI" id="CHEBI:48828"/>
    </ligand>
</feature>
<dbReference type="GO" id="GO:0046872">
    <property type="term" value="F:metal ion binding"/>
    <property type="evidence" value="ECO:0007669"/>
    <property type="project" value="UniProtKB-KW"/>
</dbReference>
<dbReference type="SUPFAM" id="SSF53800">
    <property type="entry name" value="Chelatase"/>
    <property type="match status" value="1"/>
</dbReference>
<dbReference type="CDD" id="cd03413">
    <property type="entry name" value="CbiK_C"/>
    <property type="match status" value="1"/>
</dbReference>
<evidence type="ECO:0000313" key="4">
    <source>
        <dbReference type="EMBL" id="ABM29326.1"/>
    </source>
</evidence>
<dbReference type="Pfam" id="PF06180">
    <property type="entry name" value="CbiK"/>
    <property type="match status" value="1"/>
</dbReference>
<feature type="active site" description="Proton acceptor" evidence="1">
    <location>
        <position position="182"/>
    </location>
</feature>
<dbReference type="GO" id="GO:0016852">
    <property type="term" value="F:sirohydrochlorin cobaltochelatase activity"/>
    <property type="evidence" value="ECO:0007669"/>
    <property type="project" value="InterPro"/>
</dbReference>
<dbReference type="HOGENOM" id="CLU_036584_1_0_7"/>
<accession>A0A0H3AA74</accession>
<feature type="binding site" evidence="2">
    <location>
        <position position="182"/>
    </location>
    <ligand>
        <name>Co(2+)</name>
        <dbReference type="ChEBI" id="CHEBI:48828"/>
    </ligand>
</feature>
<dbReference type="InterPro" id="IPR010388">
    <property type="entry name" value="Anaerobic_Co-chelatase"/>
</dbReference>
<dbReference type="RefSeq" id="WP_011792782.1">
    <property type="nucleotide sequence ID" value="NC_008751.1"/>
</dbReference>
<dbReference type="PIRSF" id="PIRSF033579">
    <property type="entry name" value="Anaer_Co_chel"/>
    <property type="match status" value="1"/>
</dbReference>
<dbReference type="Proteomes" id="UP000009173">
    <property type="component" value="Chromosome"/>
</dbReference>
<sequence precursor="true">MSRHPMATRLLCLVFSCLIILACSPAFAGHGAPKAQKTGILLVAFGTSVEEARPALDKMGDRVRAAHPDIPVRWAYTAKMIRAKLRAEGIAAPSPAEALAGMAEEGFTHVAVQSLHTIPGEEFHGLLETAHAFQGLPKGLTRVSVGLPLIGTTADAEAVAEALVASLPADRKPGEPVVFMGHGTPHPADICYPGLQYYLWRLDPDLLVGTVEGSPSFDNVMAELDVRKARRVWLMPLMAVAGDHARNDMAGDEDDSWTSQLAKRGIEAKPVLRGTAEYDAVAAIWLRHLDDALARLN</sequence>
<feature type="signal peptide" evidence="3">
    <location>
        <begin position="1"/>
        <end position="28"/>
    </location>
</feature>
<dbReference type="AlphaFoldDB" id="A0A0H3AA74"/>
<evidence type="ECO:0000256" key="1">
    <source>
        <dbReference type="PIRSR" id="PIRSR033579-1"/>
    </source>
</evidence>
<keyword evidence="2" id="KW-0170">Cobalt</keyword>
<dbReference type="CDD" id="cd03412">
    <property type="entry name" value="CbiK_N"/>
    <property type="match status" value="1"/>
</dbReference>